<organism evidence="1 2">
    <name type="scientific">Microvirga aerophila</name>
    <dbReference type="NCBI Taxonomy" id="670291"/>
    <lineage>
        <taxon>Bacteria</taxon>
        <taxon>Pseudomonadati</taxon>
        <taxon>Pseudomonadota</taxon>
        <taxon>Alphaproteobacteria</taxon>
        <taxon>Hyphomicrobiales</taxon>
        <taxon>Methylobacteriaceae</taxon>
        <taxon>Microvirga</taxon>
    </lineage>
</organism>
<sequence>MFGFVLMSGRRWDHCRKMTPVANDEFLYSPITPDTDVLLSSVSSASLLAPANEVEDWDWDLPYIPTGTVRWRPSRLRNEVGLLYDAMSFMNWQYSRVFNTHVTLTFSKMCIGDHREAARLMPHWNKEMKRWLAIGPDKSRKRWKKRVRAAEPSPHLWVYVFENGRDKGFHAHQLCCVPDSQVKAFEAHTLAWWRREAWIDFPADAIEVRHCRTYDEKSGYERQVEWFRYLIKSAARDFGYFGLDGQVHSVDEIFKLAPYWETNPVYSPRLHGICHELSMKKRREAGFVSKLGSCELDEVYSGWEFDARRERIKAEETAAFLATLNI</sequence>
<protein>
    <submittedName>
        <fullName evidence="1">Uncharacterized protein</fullName>
    </submittedName>
</protein>
<gene>
    <name evidence="1" type="ORF">MAE02_50950</name>
</gene>
<comment type="caution">
    <text evidence="1">The sequence shown here is derived from an EMBL/GenBank/DDBJ whole genome shotgun (WGS) entry which is preliminary data.</text>
</comment>
<dbReference type="AlphaFoldDB" id="A0A512BZK7"/>
<reference evidence="1 2" key="1">
    <citation type="submission" date="2019-07" db="EMBL/GenBank/DDBJ databases">
        <title>Whole genome shotgun sequence of Microvirga aerophila NBRC 106136.</title>
        <authorList>
            <person name="Hosoyama A."/>
            <person name="Uohara A."/>
            <person name="Ohji S."/>
            <person name="Ichikawa N."/>
        </authorList>
    </citation>
    <scope>NUCLEOTIDE SEQUENCE [LARGE SCALE GENOMIC DNA]</scope>
    <source>
        <strain evidence="1 2">NBRC 106136</strain>
    </source>
</reference>
<proteinExistence type="predicted"/>
<name>A0A512BZK7_9HYPH</name>
<keyword evidence="2" id="KW-1185">Reference proteome</keyword>
<dbReference type="EMBL" id="BJYU01000103">
    <property type="protein sequence ID" value="GEO17399.1"/>
    <property type="molecule type" value="Genomic_DNA"/>
</dbReference>
<accession>A0A512BZK7</accession>
<evidence type="ECO:0000313" key="2">
    <source>
        <dbReference type="Proteomes" id="UP000321085"/>
    </source>
</evidence>
<dbReference type="Proteomes" id="UP000321085">
    <property type="component" value="Unassembled WGS sequence"/>
</dbReference>
<evidence type="ECO:0000313" key="1">
    <source>
        <dbReference type="EMBL" id="GEO17399.1"/>
    </source>
</evidence>